<evidence type="ECO:0000313" key="2">
    <source>
        <dbReference type="Proteomes" id="UP000828048"/>
    </source>
</evidence>
<reference evidence="1 2" key="1">
    <citation type="journal article" date="2021" name="Hortic Res">
        <title>High-quality reference genome and annotation aids understanding of berry development for evergreen blueberry (Vaccinium darrowii).</title>
        <authorList>
            <person name="Yu J."/>
            <person name="Hulse-Kemp A.M."/>
            <person name="Babiker E."/>
            <person name="Staton M."/>
        </authorList>
    </citation>
    <scope>NUCLEOTIDE SEQUENCE [LARGE SCALE GENOMIC DNA]</scope>
    <source>
        <strain evidence="2">cv. NJ 8807/NJ 8810</strain>
        <tissue evidence="1">Young leaf</tissue>
    </source>
</reference>
<dbReference type="EMBL" id="CM037157">
    <property type="protein sequence ID" value="KAH7848991.1"/>
    <property type="molecule type" value="Genomic_DNA"/>
</dbReference>
<sequence>MVKEGLVEGVCPTANYERIEEDNRWSNLPALLLWMIKGKLDLPNNLRFAAVCKSWLHASLNYQSTVDHAPPWLMITQHFCESTREFISSSTGEMYTIDLPDFCDARFLFSMQGWLLLDKLEQVEGEFFRVEDIDPEFDSPFFLLNPFTKAKIKLPNQLARRGCYEAFAFDVVDGYPHCVVAANTDFITGLQSPCISLLITHPGDNTWATYTYKVPNAQKFSCVAWVVVIGKLVYCMSMTARVIIFDLENLEWADPMGKDQVSYNLEMSIMESQGKLLHVHLPKKNEARNGVFYRLNDSNTDWELLNEKDLEDTCWFLRKGGLCCSFVFKGKRADKIYTYCRDQQEAAAGEDGSVIFLFSEGRKLRGGVLVDLVPKHFYWVDMGC</sequence>
<evidence type="ECO:0000313" key="1">
    <source>
        <dbReference type="EMBL" id="KAH7848991.1"/>
    </source>
</evidence>
<dbReference type="Proteomes" id="UP000828048">
    <property type="component" value="Chromosome 7"/>
</dbReference>
<protein>
    <submittedName>
        <fullName evidence="1">Uncharacterized protein</fullName>
    </submittedName>
</protein>
<proteinExistence type="predicted"/>
<keyword evidence="2" id="KW-1185">Reference proteome</keyword>
<name>A0ACB7Y630_9ERIC</name>
<organism evidence="1 2">
    <name type="scientific">Vaccinium darrowii</name>
    <dbReference type="NCBI Taxonomy" id="229202"/>
    <lineage>
        <taxon>Eukaryota</taxon>
        <taxon>Viridiplantae</taxon>
        <taxon>Streptophyta</taxon>
        <taxon>Embryophyta</taxon>
        <taxon>Tracheophyta</taxon>
        <taxon>Spermatophyta</taxon>
        <taxon>Magnoliopsida</taxon>
        <taxon>eudicotyledons</taxon>
        <taxon>Gunneridae</taxon>
        <taxon>Pentapetalae</taxon>
        <taxon>asterids</taxon>
        <taxon>Ericales</taxon>
        <taxon>Ericaceae</taxon>
        <taxon>Vaccinioideae</taxon>
        <taxon>Vaccinieae</taxon>
        <taxon>Vaccinium</taxon>
    </lineage>
</organism>
<comment type="caution">
    <text evidence="1">The sequence shown here is derived from an EMBL/GenBank/DDBJ whole genome shotgun (WGS) entry which is preliminary data.</text>
</comment>
<accession>A0ACB7Y630</accession>
<gene>
    <name evidence="1" type="ORF">Vadar_011412</name>
</gene>